<proteinExistence type="predicted"/>
<comment type="caution">
    <text evidence="2">The sequence shown here is derived from an EMBL/GenBank/DDBJ whole genome shotgun (WGS) entry which is preliminary data.</text>
</comment>
<dbReference type="EMBL" id="JANAVB010029816">
    <property type="protein sequence ID" value="KAJ6814302.1"/>
    <property type="molecule type" value="Genomic_DNA"/>
</dbReference>
<evidence type="ECO:0000313" key="3">
    <source>
        <dbReference type="Proteomes" id="UP001140949"/>
    </source>
</evidence>
<accession>A0AAX6FD57</accession>
<dbReference type="Proteomes" id="UP001140949">
    <property type="component" value="Unassembled WGS sequence"/>
</dbReference>
<evidence type="ECO:0000313" key="2">
    <source>
        <dbReference type="EMBL" id="KAJ6814302.1"/>
    </source>
</evidence>
<protein>
    <submittedName>
        <fullName evidence="2">Uncharacterized protein</fullName>
    </submittedName>
</protein>
<keyword evidence="1" id="KW-0472">Membrane</keyword>
<dbReference type="AlphaFoldDB" id="A0AAX6FD57"/>
<evidence type="ECO:0000256" key="1">
    <source>
        <dbReference type="SAM" id="Phobius"/>
    </source>
</evidence>
<reference evidence="2" key="1">
    <citation type="journal article" date="2023" name="GigaByte">
        <title>Genome assembly of the bearded iris, Iris pallida Lam.</title>
        <authorList>
            <person name="Bruccoleri R.E."/>
            <person name="Oakeley E.J."/>
            <person name="Faust A.M.E."/>
            <person name="Altorfer M."/>
            <person name="Dessus-Babus S."/>
            <person name="Burckhardt D."/>
            <person name="Oertli M."/>
            <person name="Naumann U."/>
            <person name="Petersen F."/>
            <person name="Wong J."/>
        </authorList>
    </citation>
    <scope>NUCLEOTIDE SEQUENCE</scope>
    <source>
        <strain evidence="2">GSM-AAB239-AS_SAM_17_03QT</strain>
    </source>
</reference>
<organism evidence="2 3">
    <name type="scientific">Iris pallida</name>
    <name type="common">Sweet iris</name>
    <dbReference type="NCBI Taxonomy" id="29817"/>
    <lineage>
        <taxon>Eukaryota</taxon>
        <taxon>Viridiplantae</taxon>
        <taxon>Streptophyta</taxon>
        <taxon>Embryophyta</taxon>
        <taxon>Tracheophyta</taxon>
        <taxon>Spermatophyta</taxon>
        <taxon>Magnoliopsida</taxon>
        <taxon>Liliopsida</taxon>
        <taxon>Asparagales</taxon>
        <taxon>Iridaceae</taxon>
        <taxon>Iridoideae</taxon>
        <taxon>Irideae</taxon>
        <taxon>Iris</taxon>
    </lineage>
</organism>
<keyword evidence="1" id="KW-0812">Transmembrane</keyword>
<reference evidence="2" key="2">
    <citation type="submission" date="2023-04" db="EMBL/GenBank/DDBJ databases">
        <authorList>
            <person name="Bruccoleri R.E."/>
            <person name="Oakeley E.J."/>
            <person name="Faust A.-M."/>
            <person name="Dessus-Babus S."/>
            <person name="Altorfer M."/>
            <person name="Burckhardt D."/>
            <person name="Oertli M."/>
            <person name="Naumann U."/>
            <person name="Petersen F."/>
            <person name="Wong J."/>
        </authorList>
    </citation>
    <scope>NUCLEOTIDE SEQUENCE</scope>
    <source>
        <strain evidence="2">GSM-AAB239-AS_SAM_17_03QT</strain>
        <tissue evidence="2">Leaf</tissue>
    </source>
</reference>
<feature type="transmembrane region" description="Helical" evidence="1">
    <location>
        <begin position="12"/>
        <end position="32"/>
    </location>
</feature>
<sequence>MEMEAAMGSGYGGEAIYCVIILWLSLMSLIMFNLSGGGDDAGGTSGRKRRRRTRGSPVFIGAEKFCDGTGSRCDGGYGVCCTCT</sequence>
<keyword evidence="1" id="KW-1133">Transmembrane helix</keyword>
<gene>
    <name evidence="2" type="ORF">M6B38_141080</name>
</gene>
<name>A0AAX6FD57_IRIPA</name>
<keyword evidence="3" id="KW-1185">Reference proteome</keyword>